<keyword evidence="5" id="KW-1185">Reference proteome</keyword>
<evidence type="ECO:0000259" key="3">
    <source>
        <dbReference type="Pfam" id="PF05569"/>
    </source>
</evidence>
<dbReference type="InterPro" id="IPR016047">
    <property type="entry name" value="M23ase_b-sheet_dom"/>
</dbReference>
<evidence type="ECO:0000313" key="4">
    <source>
        <dbReference type="EMBL" id="MBB6522490.1"/>
    </source>
</evidence>
<feature type="domain" description="M23ase beta-sheet core" evidence="2">
    <location>
        <begin position="376"/>
        <end position="472"/>
    </location>
</feature>
<dbReference type="SUPFAM" id="SSF51261">
    <property type="entry name" value="Duplicated hybrid motif"/>
    <property type="match status" value="1"/>
</dbReference>
<feature type="transmembrane region" description="Helical" evidence="1">
    <location>
        <begin position="12"/>
        <end position="34"/>
    </location>
</feature>
<dbReference type="EMBL" id="JACHHT010000002">
    <property type="protein sequence ID" value="MBB6522490.1"/>
    <property type="molecule type" value="Genomic_DNA"/>
</dbReference>
<keyword evidence="1" id="KW-1133">Transmembrane helix</keyword>
<dbReference type="PANTHER" id="PTHR34978:SF3">
    <property type="entry name" value="SLR0241 PROTEIN"/>
    <property type="match status" value="1"/>
</dbReference>
<dbReference type="InterPro" id="IPR011055">
    <property type="entry name" value="Dup_hybrid_motif"/>
</dbReference>
<comment type="caution">
    <text evidence="4">The sequence shown here is derived from an EMBL/GenBank/DDBJ whole genome shotgun (WGS) entry which is preliminary data.</text>
</comment>
<gene>
    <name evidence="4" type="ORF">HNR48_002775</name>
</gene>
<dbReference type="Gene3D" id="2.70.70.10">
    <property type="entry name" value="Glucose Permease (Domain IIA)"/>
    <property type="match status" value="1"/>
</dbReference>
<dbReference type="CDD" id="cd12797">
    <property type="entry name" value="M23_peptidase"/>
    <property type="match status" value="1"/>
</dbReference>
<dbReference type="Proteomes" id="UP000528457">
    <property type="component" value="Unassembled WGS sequence"/>
</dbReference>
<reference evidence="4 5" key="1">
    <citation type="submission" date="2020-08" db="EMBL/GenBank/DDBJ databases">
        <title>Genomic Encyclopedia of Type Strains, Phase IV (KMG-IV): sequencing the most valuable type-strain genomes for metagenomic binning, comparative biology and taxonomic classification.</title>
        <authorList>
            <person name="Goeker M."/>
        </authorList>
    </citation>
    <scope>NUCLEOTIDE SEQUENCE [LARGE SCALE GENOMIC DNA]</scope>
    <source>
        <strain evidence="4 5">DSM 22368</strain>
    </source>
</reference>
<dbReference type="InParanoid" id="A0A7X0JVY2"/>
<feature type="transmembrane region" description="Helical" evidence="1">
    <location>
        <begin position="41"/>
        <end position="61"/>
    </location>
</feature>
<feature type="transmembrane region" description="Helical" evidence="1">
    <location>
        <begin position="110"/>
        <end position="129"/>
    </location>
</feature>
<dbReference type="InterPro" id="IPR052173">
    <property type="entry name" value="Beta-lactam_resp_regulator"/>
</dbReference>
<sequence length="478" mass="53848">MMTDLIASVLDVLYQQSIWAGILFPAVLLFAYVFRQAYPGILMAVWLLIPLRLIAPTDLAFEYSLAEWLSKLPLQEVAAAPVADGMANHAVGHHSYGEYAVDSKLGAFEYILFALWLSGSVFCLGRFLNARRQLRGFIKDAEWVRSGDDYEMLEQARAAFGCRRNIKLVISRSSNSAFTVGTVSPIICLPGKLWNELSRSDQQAILYHEVAHVKACDDLLLYGLNLIRCVFFFHPAMCYAQAQISQQRERLTDITVIESGKIKPRQYAKALLNYIEKSTLKRFENVAPGVGGQYLLMKIRIEAMMNNRFKQLLWQKVSALLLMAFMISIVLPMETLAKAELLDNEAAGIQFNKPMENIRISSSFGMRKHPISGKDKFHKGIDLPAALGSKVFAVAGGRVVKVKCKNLNKPNYVFIDHGQGMVSRYFQIDEVRVRENDWVKPGQHIAEIGGPHMGTGPHLHFELYKDDEAVDPLVYLKK</sequence>
<dbReference type="Pfam" id="PF05569">
    <property type="entry name" value="Peptidase_M56"/>
    <property type="match status" value="1"/>
</dbReference>
<evidence type="ECO:0000259" key="2">
    <source>
        <dbReference type="Pfam" id="PF01551"/>
    </source>
</evidence>
<keyword evidence="4" id="KW-0378">Hydrolase</keyword>
<accession>A0A7X0JVY2</accession>
<keyword evidence="1" id="KW-0812">Transmembrane</keyword>
<dbReference type="CDD" id="cd07341">
    <property type="entry name" value="M56_BlaR1_MecR1_like"/>
    <property type="match status" value="1"/>
</dbReference>
<protein>
    <submittedName>
        <fullName evidence="4">Murein DD-endopeptidase MepM/ murein hydrolase activator NlpD</fullName>
    </submittedName>
</protein>
<feature type="domain" description="Peptidase M56" evidence="3">
    <location>
        <begin position="14"/>
        <end position="280"/>
    </location>
</feature>
<feature type="transmembrane region" description="Helical" evidence="1">
    <location>
        <begin position="313"/>
        <end position="333"/>
    </location>
</feature>
<dbReference type="GO" id="GO:0016787">
    <property type="term" value="F:hydrolase activity"/>
    <property type="evidence" value="ECO:0007669"/>
    <property type="project" value="UniProtKB-KW"/>
</dbReference>
<dbReference type="AlphaFoldDB" id="A0A7X0JVY2"/>
<dbReference type="PANTHER" id="PTHR34978">
    <property type="entry name" value="POSSIBLE SENSOR-TRANSDUCER PROTEIN BLAR"/>
    <property type="match status" value="1"/>
</dbReference>
<evidence type="ECO:0000313" key="5">
    <source>
        <dbReference type="Proteomes" id="UP000528457"/>
    </source>
</evidence>
<dbReference type="RefSeq" id="WP_221450570.1">
    <property type="nucleotide sequence ID" value="NZ_JACHHT010000002.1"/>
</dbReference>
<organism evidence="4 5">
    <name type="scientific">Pseudoteredinibacter isoporae</name>
    <dbReference type="NCBI Taxonomy" id="570281"/>
    <lineage>
        <taxon>Bacteria</taxon>
        <taxon>Pseudomonadati</taxon>
        <taxon>Pseudomonadota</taxon>
        <taxon>Gammaproteobacteria</taxon>
        <taxon>Cellvibrionales</taxon>
        <taxon>Cellvibrionaceae</taxon>
        <taxon>Pseudoteredinibacter</taxon>
    </lineage>
</organism>
<dbReference type="Pfam" id="PF01551">
    <property type="entry name" value="Peptidase_M23"/>
    <property type="match status" value="1"/>
</dbReference>
<evidence type="ECO:0000256" key="1">
    <source>
        <dbReference type="SAM" id="Phobius"/>
    </source>
</evidence>
<dbReference type="InterPro" id="IPR008756">
    <property type="entry name" value="Peptidase_M56"/>
</dbReference>
<proteinExistence type="predicted"/>
<name>A0A7X0JVY2_9GAMM</name>
<dbReference type="Gene3D" id="3.30.2010.10">
    <property type="entry name" value="Metalloproteases ('zincins'), catalytic domain"/>
    <property type="match status" value="1"/>
</dbReference>
<keyword evidence="1" id="KW-0472">Membrane</keyword>